<accession>A0A1J0AKP4</accession>
<protein>
    <submittedName>
        <fullName evidence="3">Uncharacterized protein</fullName>
    </submittedName>
</protein>
<reference evidence="3" key="1">
    <citation type="journal article" date="2002" name="Mikrobiologiia">
        <title>Soil strain of Bacillus subtilis harboring a large plasmid that mediates high-frequency conjugal mobilization.</title>
        <authorList>
            <person name="Lotareva O.V."/>
            <person name="Poluektova E.U."/>
            <person name="Titok M.A."/>
            <person name="Prozorov A.A."/>
        </authorList>
    </citation>
    <scope>NUCLEOTIDE SEQUENCE</scope>
    <source>
        <strain evidence="3">72</strain>
        <plasmid evidence="3">pBS72</plasmid>
    </source>
</reference>
<feature type="region of interest" description="Disordered" evidence="1">
    <location>
        <begin position="31"/>
        <end position="52"/>
    </location>
</feature>
<feature type="chain" id="PRO_5012384959" evidence="2">
    <location>
        <begin position="29"/>
        <end position="205"/>
    </location>
</feature>
<reference evidence="3" key="2">
    <citation type="journal article" date="2003" name="Plasmid">
        <title>Bacillus subtilis soil isolates: plasmid replicon analysis and construction of a new theta-replicating vector.</title>
        <authorList>
            <person name="Titok M.A."/>
            <person name="Chapuis J."/>
            <person name="Selezneva Y.V."/>
            <person name="Lagodich A.V."/>
            <person name="Prokulevich V.A."/>
            <person name="Ehrlich S.D."/>
            <person name="Janniere L."/>
        </authorList>
    </citation>
    <scope>NUCLEOTIDE SEQUENCE</scope>
    <source>
        <strain evidence="3">72</strain>
        <plasmid evidence="3">pBS72</plasmid>
    </source>
</reference>
<evidence type="ECO:0000256" key="1">
    <source>
        <dbReference type="SAM" id="MobiDB-lite"/>
    </source>
</evidence>
<sequence>MIKYKKTLVLTLMAVMFLNLNYVEDVSAATTSSKTSSSTSSSSARISSSSRNASVKLNKNAVNLSKSASNRASLSSSRSSKLHDNKINSTQRMLAPNLLRKGNLKSTLNQKTVNRGFQNYYFPYWFIFGNHSYSHDQSQTIRNLGMKEKELTQPEETRYWLLIEDKNHKKHKKHAVLVSKDQYNSAKKGDKVRVTNKNLINLNKH</sequence>
<gene>
    <name evidence="3" type="ORF">pBS72_0450</name>
</gene>
<reference evidence="3" key="3">
    <citation type="journal article" date="2004" name="Mol. Biol. (Mosk.)">
        <title>The replication system of plasmids from Bacillus subtilis environmental isolates.</title>
        <authorList>
            <person name="Lagodich A.V."/>
            <person name="Shtaniuk Iu.V."/>
            <person name="Prozorov A.A."/>
            <person name="Titok M.A."/>
        </authorList>
    </citation>
    <scope>NUCLEOTIDE SEQUENCE</scope>
    <source>
        <strain evidence="3">72</strain>
        <plasmid evidence="3">pBS72</plasmid>
    </source>
</reference>
<keyword evidence="3" id="KW-0614">Plasmid</keyword>
<name>A0A1J0AKP4_BACIU</name>
<reference evidence="3" key="4">
    <citation type="journal article" date="2006" name="Microbiology">
        <title>The replicative polymerases PolC and DnaE are required for theta replication of the Bacillus subtilis plasmid pBS72.</title>
        <authorList>
            <person name="Titok M."/>
            <person name="Suski C."/>
            <person name="Dalmais B."/>
            <person name="Ehrlich S.D."/>
            <person name="Janniere L."/>
        </authorList>
    </citation>
    <scope>NUCLEOTIDE SEQUENCE</scope>
    <source>
        <strain evidence="3">72</strain>
        <plasmid evidence="3">pBS72</plasmid>
    </source>
</reference>
<evidence type="ECO:0000313" key="3">
    <source>
        <dbReference type="EMBL" id="APB62314.1"/>
    </source>
</evidence>
<geneLocation type="plasmid" evidence="3">
    <name>pBS72</name>
</geneLocation>
<keyword evidence="2" id="KW-0732">Signal</keyword>
<feature type="signal peptide" evidence="2">
    <location>
        <begin position="1"/>
        <end position="28"/>
    </location>
</feature>
<dbReference type="EMBL" id="KX711616">
    <property type="protein sequence ID" value="APB62314.1"/>
    <property type="molecule type" value="Genomic_DNA"/>
</dbReference>
<feature type="compositionally biased region" description="Low complexity" evidence="1">
    <location>
        <begin position="66"/>
        <end position="79"/>
    </location>
</feature>
<feature type="region of interest" description="Disordered" evidence="1">
    <location>
        <begin position="66"/>
        <end position="94"/>
    </location>
</feature>
<organism evidence="3">
    <name type="scientific">Bacillus subtilis</name>
    <dbReference type="NCBI Taxonomy" id="1423"/>
    <lineage>
        <taxon>Bacteria</taxon>
        <taxon>Bacillati</taxon>
        <taxon>Bacillota</taxon>
        <taxon>Bacilli</taxon>
        <taxon>Bacillales</taxon>
        <taxon>Bacillaceae</taxon>
        <taxon>Bacillus</taxon>
    </lineage>
</organism>
<evidence type="ECO:0000256" key="2">
    <source>
        <dbReference type="SAM" id="SignalP"/>
    </source>
</evidence>
<reference evidence="3" key="5">
    <citation type="submission" date="2016-08" db="EMBL/GenBank/DDBJ databases">
        <authorList>
            <person name="Satsunkevich N.E."/>
            <person name="Valentovich L.N."/>
            <person name="Kolomiets E.I."/>
            <person name="Titok M.A."/>
        </authorList>
    </citation>
    <scope>NUCLEOTIDE SEQUENCE</scope>
    <source>
        <strain evidence="3">72</strain>
        <plasmid evidence="3">pBS72</plasmid>
    </source>
</reference>
<dbReference type="AlphaFoldDB" id="A0A1J0AKP4"/>
<proteinExistence type="predicted"/>